<dbReference type="EMBL" id="LXQA011238531">
    <property type="protein sequence ID" value="MCI90225.1"/>
    <property type="molecule type" value="Genomic_DNA"/>
</dbReference>
<protein>
    <submittedName>
        <fullName evidence="1">Uncharacterized protein</fullName>
    </submittedName>
</protein>
<feature type="non-terminal residue" evidence="1">
    <location>
        <position position="1"/>
    </location>
</feature>
<dbReference type="Proteomes" id="UP000265520">
    <property type="component" value="Unassembled WGS sequence"/>
</dbReference>
<proteinExistence type="predicted"/>
<comment type="caution">
    <text evidence="1">The sequence shown here is derived from an EMBL/GenBank/DDBJ whole genome shotgun (WGS) entry which is preliminary data.</text>
</comment>
<evidence type="ECO:0000313" key="2">
    <source>
        <dbReference type="Proteomes" id="UP000265520"/>
    </source>
</evidence>
<name>A0A392VU30_9FABA</name>
<accession>A0A392VU30</accession>
<keyword evidence="2" id="KW-1185">Reference proteome</keyword>
<sequence length="54" mass="6076">CLVAERASQRAKANEPVLEWSLSEPQREIAMSSLILARNLKIVCHVSPFLASRR</sequence>
<reference evidence="1 2" key="1">
    <citation type="journal article" date="2018" name="Front. Plant Sci.">
        <title>Red Clover (Trifolium pratense) and Zigzag Clover (T. medium) - A Picture of Genomic Similarities and Differences.</title>
        <authorList>
            <person name="Dluhosova J."/>
            <person name="Istvanek J."/>
            <person name="Nedelnik J."/>
            <person name="Repkova J."/>
        </authorList>
    </citation>
    <scope>NUCLEOTIDE SEQUENCE [LARGE SCALE GENOMIC DNA]</scope>
    <source>
        <strain evidence="2">cv. 10/8</strain>
        <tissue evidence="1">Leaf</tissue>
    </source>
</reference>
<dbReference type="AlphaFoldDB" id="A0A392VU30"/>
<organism evidence="1 2">
    <name type="scientific">Trifolium medium</name>
    <dbReference type="NCBI Taxonomy" id="97028"/>
    <lineage>
        <taxon>Eukaryota</taxon>
        <taxon>Viridiplantae</taxon>
        <taxon>Streptophyta</taxon>
        <taxon>Embryophyta</taxon>
        <taxon>Tracheophyta</taxon>
        <taxon>Spermatophyta</taxon>
        <taxon>Magnoliopsida</taxon>
        <taxon>eudicotyledons</taxon>
        <taxon>Gunneridae</taxon>
        <taxon>Pentapetalae</taxon>
        <taxon>rosids</taxon>
        <taxon>fabids</taxon>
        <taxon>Fabales</taxon>
        <taxon>Fabaceae</taxon>
        <taxon>Papilionoideae</taxon>
        <taxon>50 kb inversion clade</taxon>
        <taxon>NPAAA clade</taxon>
        <taxon>Hologalegina</taxon>
        <taxon>IRL clade</taxon>
        <taxon>Trifolieae</taxon>
        <taxon>Trifolium</taxon>
    </lineage>
</organism>
<evidence type="ECO:0000313" key="1">
    <source>
        <dbReference type="EMBL" id="MCI90225.1"/>
    </source>
</evidence>